<dbReference type="EC" id="1.14.20.7" evidence="3"/>
<evidence type="ECO:0000313" key="14">
    <source>
        <dbReference type="EMBL" id="VFK73612.1"/>
    </source>
</evidence>
<dbReference type="Pfam" id="PF03171">
    <property type="entry name" value="2OG-FeII_Oxy"/>
    <property type="match status" value="1"/>
</dbReference>
<dbReference type="InterPro" id="IPR044861">
    <property type="entry name" value="IPNS-like_FE2OG_OXY"/>
</dbReference>
<evidence type="ECO:0000256" key="11">
    <source>
        <dbReference type="RuleBase" id="RU003682"/>
    </source>
</evidence>
<dbReference type="Pfam" id="PF14226">
    <property type="entry name" value="DIOX_N"/>
    <property type="match status" value="1"/>
</dbReference>
<evidence type="ECO:0000256" key="9">
    <source>
        <dbReference type="ARBA" id="ARBA00047725"/>
    </source>
</evidence>
<evidence type="ECO:0000259" key="12">
    <source>
        <dbReference type="PROSITE" id="PS51471"/>
    </source>
</evidence>
<evidence type="ECO:0000256" key="6">
    <source>
        <dbReference type="ARBA" id="ARBA00022666"/>
    </source>
</evidence>
<comment type="pathway">
    <text evidence="2">Alkene biosynthesis; ethylene biosynthesis via 2-oxoglutarate.</text>
</comment>
<dbReference type="GO" id="GO:0102276">
    <property type="term" value="F:2-oxoglutarate oxygenase/decarboxylase (ethylene-forming) activity"/>
    <property type="evidence" value="ECO:0007669"/>
    <property type="project" value="UniProtKB-EC"/>
</dbReference>
<evidence type="ECO:0000256" key="3">
    <source>
        <dbReference type="ARBA" id="ARBA00012293"/>
    </source>
</evidence>
<evidence type="ECO:0000256" key="1">
    <source>
        <dbReference type="ARBA" id="ARBA00001954"/>
    </source>
</evidence>
<dbReference type="PROSITE" id="PS51471">
    <property type="entry name" value="FE2OG_OXY"/>
    <property type="match status" value="1"/>
</dbReference>
<dbReference type="EC" id="1.13.12.19" evidence="4"/>
<reference evidence="13" key="1">
    <citation type="submission" date="2019-02" db="EMBL/GenBank/DDBJ databases">
        <authorList>
            <person name="Gruber-Vodicka R. H."/>
            <person name="Seah K. B. B."/>
        </authorList>
    </citation>
    <scope>NUCLEOTIDE SEQUENCE</scope>
    <source>
        <strain evidence="14">BECK_BY19</strain>
        <strain evidence="13">BECK_BY8</strain>
    </source>
</reference>
<dbReference type="EMBL" id="CAADFZ010000228">
    <property type="protein sequence ID" value="VFK68369.1"/>
    <property type="molecule type" value="Genomic_DNA"/>
</dbReference>
<dbReference type="InterPro" id="IPR050231">
    <property type="entry name" value="Iron_ascorbate_oxido_reductase"/>
</dbReference>
<evidence type="ECO:0000313" key="13">
    <source>
        <dbReference type="EMBL" id="VFK68369.1"/>
    </source>
</evidence>
<dbReference type="PANTHER" id="PTHR47990">
    <property type="entry name" value="2-OXOGLUTARATE (2OG) AND FE(II)-DEPENDENT OXYGENASE SUPERFAMILY PROTEIN-RELATED"/>
    <property type="match status" value="1"/>
</dbReference>
<organism evidence="13">
    <name type="scientific">Candidatus Kentrum sp. UNK</name>
    <dbReference type="NCBI Taxonomy" id="2126344"/>
    <lineage>
        <taxon>Bacteria</taxon>
        <taxon>Pseudomonadati</taxon>
        <taxon>Pseudomonadota</taxon>
        <taxon>Gammaproteobacteria</taxon>
        <taxon>Candidatus Kentrum</taxon>
    </lineage>
</organism>
<dbReference type="InterPro" id="IPR005123">
    <property type="entry name" value="Oxoglu/Fe-dep_dioxygenase_dom"/>
</dbReference>
<dbReference type="InterPro" id="IPR027443">
    <property type="entry name" value="IPNS-like_sf"/>
</dbReference>
<accession>A0A451AQS3</accession>
<comment type="cofactor">
    <cofactor evidence="1">
        <name>Fe(2+)</name>
        <dbReference type="ChEBI" id="CHEBI:29033"/>
    </cofactor>
</comment>
<name>A0A451AQS3_9GAMM</name>
<dbReference type="EMBL" id="CAADGD010000230">
    <property type="protein sequence ID" value="VFK73612.1"/>
    <property type="molecule type" value="Genomic_DNA"/>
</dbReference>
<proteinExistence type="inferred from homology"/>
<evidence type="ECO:0000256" key="2">
    <source>
        <dbReference type="ARBA" id="ARBA00004767"/>
    </source>
</evidence>
<protein>
    <recommendedName>
        <fullName evidence="5">2-oxoglutarate-dependent ethylene/succinate-forming enzyme</fullName>
        <ecNumber evidence="4">1.13.12.19</ecNumber>
        <ecNumber evidence="3">1.14.20.7</ecNumber>
    </recommendedName>
    <alternativeName>
        <fullName evidence="7">2-oxoglutarate dioxygenase (ethylene-forming)</fullName>
    </alternativeName>
    <alternativeName>
        <fullName evidence="8">2-oxoglutarate/L-arginine monooxygenase/decarboxylase (succinate-forming)</fullName>
    </alternativeName>
</protein>
<dbReference type="AlphaFoldDB" id="A0A451AQS3"/>
<comment type="catalytic activity">
    <reaction evidence="9">
        <text>2-oxoglutarate + O2 + 2 H(+) = ethene + 3 CO2 + H2O</text>
        <dbReference type="Rhea" id="RHEA:31523"/>
        <dbReference type="ChEBI" id="CHEBI:15377"/>
        <dbReference type="ChEBI" id="CHEBI:15378"/>
        <dbReference type="ChEBI" id="CHEBI:15379"/>
        <dbReference type="ChEBI" id="CHEBI:16526"/>
        <dbReference type="ChEBI" id="CHEBI:16810"/>
        <dbReference type="ChEBI" id="CHEBI:18153"/>
        <dbReference type="EC" id="1.13.12.19"/>
    </reaction>
</comment>
<evidence type="ECO:0000256" key="5">
    <source>
        <dbReference type="ARBA" id="ARBA00019045"/>
    </source>
</evidence>
<comment type="similarity">
    <text evidence="11">Belongs to the iron/ascorbate-dependent oxidoreductase family.</text>
</comment>
<evidence type="ECO:0000256" key="4">
    <source>
        <dbReference type="ARBA" id="ARBA00012531"/>
    </source>
</evidence>
<keyword evidence="11" id="KW-0560">Oxidoreductase</keyword>
<evidence type="ECO:0000256" key="10">
    <source>
        <dbReference type="ARBA" id="ARBA00049359"/>
    </source>
</evidence>
<sequence length="306" mass="35138">MLIPNIDFSSYNEARPETLLELGRQVYAALSAGGFMTVTNIGVEHKLRNRIFDISKSFFNTPLEEKFKFSYMGAKEDFGYQGLLEEHLDPGTPADLKEIFTMRNVRRHLENDTRWPSLEFKETVLEFYESCLKGTFKIQRVFSAILEKEKDFFVNAHSGSNTTMRMLYYPKHGTDIDNRNHLGAGAHTDYGMITLLFQDDVAGLEVKDKEGVWQPVEPDKNKIVINIGDLMERWTNGVFRSTPHRVQSKLGDEDRYSIAIFVNPDNDTVIETLDSCITESKPDQFKPVTANEYILEKIKATHGRVY</sequence>
<dbReference type="InterPro" id="IPR026992">
    <property type="entry name" value="DIOX_N"/>
</dbReference>
<gene>
    <name evidence="13" type="ORF">BECKUNK1418G_GA0071005_12283</name>
    <name evidence="14" type="ORF">BECKUNK1418H_GA0071006_12302</name>
</gene>
<dbReference type="Gene3D" id="2.60.120.330">
    <property type="entry name" value="B-lactam Antibiotic, Isopenicillin N Synthase, Chain"/>
    <property type="match status" value="1"/>
</dbReference>
<dbReference type="GO" id="GO:0009693">
    <property type="term" value="P:ethylene biosynthetic process"/>
    <property type="evidence" value="ECO:0007669"/>
    <property type="project" value="UniProtKB-KW"/>
</dbReference>
<dbReference type="SUPFAM" id="SSF51197">
    <property type="entry name" value="Clavaminate synthase-like"/>
    <property type="match status" value="1"/>
</dbReference>
<evidence type="ECO:0000256" key="7">
    <source>
        <dbReference type="ARBA" id="ARBA00031011"/>
    </source>
</evidence>
<dbReference type="GO" id="GO:0046872">
    <property type="term" value="F:metal ion binding"/>
    <property type="evidence" value="ECO:0007669"/>
    <property type="project" value="UniProtKB-KW"/>
</dbReference>
<keyword evidence="11" id="KW-0408">Iron</keyword>
<evidence type="ECO:0000256" key="8">
    <source>
        <dbReference type="ARBA" id="ARBA00031282"/>
    </source>
</evidence>
<comment type="catalytic activity">
    <reaction evidence="10">
        <text>L-arginine + 2-oxoglutarate + O2 = guanidine + L-glutamate 5-semialdehyde + succinate + CO2</text>
        <dbReference type="Rhea" id="RHEA:31535"/>
        <dbReference type="ChEBI" id="CHEBI:15379"/>
        <dbReference type="ChEBI" id="CHEBI:16526"/>
        <dbReference type="ChEBI" id="CHEBI:16810"/>
        <dbReference type="ChEBI" id="CHEBI:30031"/>
        <dbReference type="ChEBI" id="CHEBI:30087"/>
        <dbReference type="ChEBI" id="CHEBI:32682"/>
        <dbReference type="ChEBI" id="CHEBI:58066"/>
        <dbReference type="EC" id="1.14.20.7"/>
    </reaction>
</comment>
<feature type="domain" description="Fe2OG dioxygenase" evidence="12">
    <location>
        <begin position="160"/>
        <end position="264"/>
    </location>
</feature>
<keyword evidence="6" id="KW-0266">Ethylene biosynthesis</keyword>
<keyword evidence="11" id="KW-0479">Metal-binding</keyword>